<dbReference type="PANTHER" id="PTHR10551">
    <property type="entry name" value="FASCIN"/>
    <property type="match status" value="1"/>
</dbReference>
<dbReference type="GO" id="GO:0015629">
    <property type="term" value="C:actin cytoskeleton"/>
    <property type="evidence" value="ECO:0007669"/>
    <property type="project" value="TreeGrafter"/>
</dbReference>
<dbReference type="GO" id="GO:0007163">
    <property type="term" value="P:establishment or maintenance of cell polarity"/>
    <property type="evidence" value="ECO:0007669"/>
    <property type="project" value="TreeGrafter"/>
</dbReference>
<dbReference type="Gene3D" id="3.20.20.80">
    <property type="entry name" value="Glycosidases"/>
    <property type="match status" value="1"/>
</dbReference>
<dbReference type="PANTHER" id="PTHR10551:SF13">
    <property type="entry name" value="GLUCAN 1,3-BETA-GLUCOSIDASE ARB_04467-RELATED"/>
    <property type="match status" value="1"/>
</dbReference>
<dbReference type="GO" id="GO:0016477">
    <property type="term" value="P:cell migration"/>
    <property type="evidence" value="ECO:0007669"/>
    <property type="project" value="TreeGrafter"/>
</dbReference>
<sequence>MWDFVQIPSVSMVLGSITESFGNNLKQCTTFDMLWVRPCVGPPVFGNSPTLGGIELMNEPLAPGVSLESLKSYYKADYNTMHKYSPSAYAILANRLGDRDPNELLSFTQNLHGIVIDVHYYNQYEPKFNSFNAQQNINYICNQRASSP</sequence>
<dbReference type="EMBL" id="CAEKDK010000006">
    <property type="protein sequence ID" value="CAB4283390.1"/>
    <property type="molecule type" value="Genomic_DNA"/>
</dbReference>
<evidence type="ECO:0008006" key="3">
    <source>
        <dbReference type="Google" id="ProtNLM"/>
    </source>
</evidence>
<organism evidence="1 2">
    <name type="scientific">Prunus armeniaca</name>
    <name type="common">Apricot</name>
    <name type="synonym">Armeniaca vulgaris</name>
    <dbReference type="NCBI Taxonomy" id="36596"/>
    <lineage>
        <taxon>Eukaryota</taxon>
        <taxon>Viridiplantae</taxon>
        <taxon>Streptophyta</taxon>
        <taxon>Embryophyta</taxon>
        <taxon>Tracheophyta</taxon>
        <taxon>Spermatophyta</taxon>
        <taxon>Magnoliopsida</taxon>
        <taxon>eudicotyledons</taxon>
        <taxon>Gunneridae</taxon>
        <taxon>Pentapetalae</taxon>
        <taxon>rosids</taxon>
        <taxon>fabids</taxon>
        <taxon>Rosales</taxon>
        <taxon>Rosaceae</taxon>
        <taxon>Amygdaloideae</taxon>
        <taxon>Amygdaleae</taxon>
        <taxon>Prunus</taxon>
    </lineage>
</organism>
<evidence type="ECO:0000313" key="1">
    <source>
        <dbReference type="EMBL" id="CAB4283390.1"/>
    </source>
</evidence>
<gene>
    <name evidence="1" type="ORF">CURHAP_LOCUS37868</name>
</gene>
<dbReference type="Proteomes" id="UP000507222">
    <property type="component" value="Unassembled WGS sequence"/>
</dbReference>
<evidence type="ECO:0000313" key="2">
    <source>
        <dbReference type="Proteomes" id="UP000507222"/>
    </source>
</evidence>
<dbReference type="InterPro" id="IPR017853">
    <property type="entry name" value="GH"/>
</dbReference>
<dbReference type="SUPFAM" id="SSF51445">
    <property type="entry name" value="(Trans)glycosidases"/>
    <property type="match status" value="1"/>
</dbReference>
<name>A0A6J5V372_PRUAR</name>
<dbReference type="GO" id="GO:0051017">
    <property type="term" value="P:actin filament bundle assembly"/>
    <property type="evidence" value="ECO:0007669"/>
    <property type="project" value="TreeGrafter"/>
</dbReference>
<reference evidence="1 2" key="1">
    <citation type="submission" date="2020-05" db="EMBL/GenBank/DDBJ databases">
        <authorList>
            <person name="Campoy J."/>
            <person name="Schneeberger K."/>
            <person name="Spophaly S."/>
        </authorList>
    </citation>
    <scope>NUCLEOTIDE SEQUENCE [LARGE SCALE GENOMIC DNA]</scope>
    <source>
        <strain evidence="1">PruArmRojPasFocal</strain>
    </source>
</reference>
<dbReference type="InterPro" id="IPR010431">
    <property type="entry name" value="Fascin"/>
</dbReference>
<proteinExistence type="predicted"/>
<dbReference type="AlphaFoldDB" id="A0A6J5V372"/>
<dbReference type="GO" id="GO:0051015">
    <property type="term" value="F:actin filament binding"/>
    <property type="evidence" value="ECO:0007669"/>
    <property type="project" value="InterPro"/>
</dbReference>
<accession>A0A6J5V372</accession>
<protein>
    <recommendedName>
        <fullName evidence="3">Mannan endo-1,4-beta-mannosidase</fullName>
    </recommendedName>
</protein>
<dbReference type="GO" id="GO:0005737">
    <property type="term" value="C:cytoplasm"/>
    <property type="evidence" value="ECO:0007669"/>
    <property type="project" value="TreeGrafter"/>
</dbReference>